<accession>A0ABQ7K5S3</accession>
<dbReference type="InterPro" id="IPR050156">
    <property type="entry name" value="TC-AMP_synthase_SUA5"/>
</dbReference>
<evidence type="ECO:0000256" key="5">
    <source>
        <dbReference type="ARBA" id="ARBA00022490"/>
    </source>
</evidence>
<dbReference type="PANTHER" id="PTHR17490:SF16">
    <property type="entry name" value="THREONYLCARBAMOYL-AMP SYNTHASE"/>
    <property type="match status" value="1"/>
</dbReference>
<gene>
    <name evidence="15" type="ORF">BGZ96_004413</name>
</gene>
<comment type="caution">
    <text evidence="15">The sequence shown here is derived from an EMBL/GenBank/DDBJ whole genome shotgun (WGS) entry which is preliminary data.</text>
</comment>
<evidence type="ECO:0000256" key="12">
    <source>
        <dbReference type="ARBA" id="ARBA00048366"/>
    </source>
</evidence>
<protein>
    <recommendedName>
        <fullName evidence="4">Threonylcarbamoyl-AMP synthase</fullName>
        <ecNumber evidence="3">2.7.7.87</ecNumber>
    </recommendedName>
    <alternativeName>
        <fullName evidence="11">L-threonylcarbamoyladenylate synthase</fullName>
    </alternativeName>
</protein>
<dbReference type="EC" id="2.7.7.87" evidence="3"/>
<dbReference type="Pfam" id="PF03481">
    <property type="entry name" value="Sua5_C"/>
    <property type="match status" value="1"/>
</dbReference>
<evidence type="ECO:0000313" key="16">
    <source>
        <dbReference type="Proteomes" id="UP001194696"/>
    </source>
</evidence>
<evidence type="ECO:0000256" key="4">
    <source>
        <dbReference type="ARBA" id="ARBA00015492"/>
    </source>
</evidence>
<keyword evidence="9" id="KW-0547">Nucleotide-binding</keyword>
<evidence type="ECO:0000256" key="10">
    <source>
        <dbReference type="ARBA" id="ARBA00022840"/>
    </source>
</evidence>
<dbReference type="InterPro" id="IPR005145">
    <property type="entry name" value="Sua5_C"/>
</dbReference>
<evidence type="ECO:0000256" key="11">
    <source>
        <dbReference type="ARBA" id="ARBA00029774"/>
    </source>
</evidence>
<dbReference type="Pfam" id="PF01300">
    <property type="entry name" value="Sua5_yciO_yrdC"/>
    <property type="match status" value="1"/>
</dbReference>
<dbReference type="EMBL" id="JAAAIM010000206">
    <property type="protein sequence ID" value="KAG0292233.1"/>
    <property type="molecule type" value="Genomic_DNA"/>
</dbReference>
<reference evidence="15 16" key="1">
    <citation type="journal article" date="2020" name="Fungal Divers.">
        <title>Resolving the Mortierellaceae phylogeny through synthesis of multi-gene phylogenetics and phylogenomics.</title>
        <authorList>
            <person name="Vandepol N."/>
            <person name="Liber J."/>
            <person name="Desiro A."/>
            <person name="Na H."/>
            <person name="Kennedy M."/>
            <person name="Barry K."/>
            <person name="Grigoriev I.V."/>
            <person name="Miller A.N."/>
            <person name="O'Donnell K."/>
            <person name="Stajich J.E."/>
            <person name="Bonito G."/>
        </authorList>
    </citation>
    <scope>NUCLEOTIDE SEQUENCE [LARGE SCALE GENOMIC DNA]</scope>
    <source>
        <strain evidence="15 16">AD045</strain>
    </source>
</reference>
<feature type="region of interest" description="Disordered" evidence="13">
    <location>
        <begin position="371"/>
        <end position="392"/>
    </location>
</feature>
<feature type="domain" description="YrdC-like" evidence="14">
    <location>
        <begin position="79"/>
        <end position="267"/>
    </location>
</feature>
<dbReference type="PANTHER" id="PTHR17490">
    <property type="entry name" value="SUA5"/>
    <property type="match status" value="1"/>
</dbReference>
<dbReference type="NCBIfam" id="TIGR00057">
    <property type="entry name" value="L-threonylcarbamoyladenylate synthase"/>
    <property type="match status" value="1"/>
</dbReference>
<keyword evidence="8" id="KW-0548">Nucleotidyltransferase</keyword>
<dbReference type="InterPro" id="IPR006070">
    <property type="entry name" value="Sua5-like_dom"/>
</dbReference>
<dbReference type="Gene3D" id="3.90.870.10">
    <property type="entry name" value="DHBP synthase"/>
    <property type="match status" value="1"/>
</dbReference>
<dbReference type="PROSITE" id="PS51163">
    <property type="entry name" value="YRDC"/>
    <property type="match status" value="1"/>
</dbReference>
<evidence type="ECO:0000256" key="13">
    <source>
        <dbReference type="SAM" id="MobiDB-lite"/>
    </source>
</evidence>
<keyword evidence="7" id="KW-0819">tRNA processing</keyword>
<sequence>MTHLSSTTPSSALTTNTLTPATNSSLPAAAVAAGNGSTAAATAASTFKTILETIDPATIIYTSTDLEDPVPEISLPHTRHVLDQAAQILRDGQVVGMPTETVYGLASNALDSVAAQRIFKAKNRPQDNPLIVHVSSLKMLRSMLKDNIIPPVYADLIRTYWPGPLTLLFPRSSLIPNEITCGQATVAVRFPSHPISRALISACDRPLAAPSANSSGKPSPTLASHVMDDLAGKIPMVINGGQCSFGIESTVVDGLRVPPAILRPGGVTFEQIRQVKGMEKVQVYKKHFTDAAMEQAPTTPGMKYRHYSPEAEVVLVEYIKTEGSFASNGSVPTGTTTTTGQYGLILKEIEKLKQEGKKRFGILRTSFTTATPTATTAHTHQNGTTQSPDDREESVIEFPLGQGSKPEDVARELFRGLRYLDDQKVDCIFVEGISEEDEGLAVMNRLRKAASRTISSEPTEFL</sequence>
<keyword evidence="10" id="KW-0067">ATP-binding</keyword>
<name>A0ABQ7K5S3_9FUNG</name>
<comment type="similarity">
    <text evidence="2">Belongs to the SUA5 family.</text>
</comment>
<comment type="catalytic activity">
    <reaction evidence="12">
        <text>L-threonine + hydrogencarbonate + ATP = L-threonylcarbamoyladenylate + diphosphate + H2O</text>
        <dbReference type="Rhea" id="RHEA:36407"/>
        <dbReference type="ChEBI" id="CHEBI:15377"/>
        <dbReference type="ChEBI" id="CHEBI:17544"/>
        <dbReference type="ChEBI" id="CHEBI:30616"/>
        <dbReference type="ChEBI" id="CHEBI:33019"/>
        <dbReference type="ChEBI" id="CHEBI:57926"/>
        <dbReference type="ChEBI" id="CHEBI:73682"/>
        <dbReference type="EC" id="2.7.7.87"/>
    </reaction>
</comment>
<evidence type="ECO:0000259" key="14">
    <source>
        <dbReference type="PROSITE" id="PS51163"/>
    </source>
</evidence>
<evidence type="ECO:0000256" key="3">
    <source>
        <dbReference type="ARBA" id="ARBA00012584"/>
    </source>
</evidence>
<keyword evidence="5" id="KW-0963">Cytoplasm</keyword>
<feature type="compositionally biased region" description="Low complexity" evidence="13">
    <location>
        <begin position="371"/>
        <end position="380"/>
    </location>
</feature>
<evidence type="ECO:0000256" key="9">
    <source>
        <dbReference type="ARBA" id="ARBA00022741"/>
    </source>
</evidence>
<evidence type="ECO:0000256" key="7">
    <source>
        <dbReference type="ARBA" id="ARBA00022694"/>
    </source>
</evidence>
<keyword evidence="6" id="KW-0808">Transferase</keyword>
<dbReference type="SUPFAM" id="SSF55821">
    <property type="entry name" value="YrdC/RibB"/>
    <property type="match status" value="1"/>
</dbReference>
<dbReference type="Gene3D" id="3.40.50.11030">
    <property type="entry name" value="Threonylcarbamoyl-AMP synthase, C-terminal domain"/>
    <property type="match status" value="1"/>
</dbReference>
<evidence type="ECO:0000256" key="8">
    <source>
        <dbReference type="ARBA" id="ARBA00022695"/>
    </source>
</evidence>
<feature type="region of interest" description="Disordered" evidence="13">
    <location>
        <begin position="1"/>
        <end position="20"/>
    </location>
</feature>
<dbReference type="Proteomes" id="UP001194696">
    <property type="component" value="Unassembled WGS sequence"/>
</dbReference>
<proteinExistence type="inferred from homology"/>
<evidence type="ECO:0000256" key="6">
    <source>
        <dbReference type="ARBA" id="ARBA00022679"/>
    </source>
</evidence>
<dbReference type="InterPro" id="IPR017945">
    <property type="entry name" value="DHBP_synth_RibB-like_a/b_dom"/>
</dbReference>
<keyword evidence="16" id="KW-1185">Reference proteome</keyword>
<evidence type="ECO:0000256" key="2">
    <source>
        <dbReference type="ARBA" id="ARBA00007663"/>
    </source>
</evidence>
<dbReference type="InterPro" id="IPR038385">
    <property type="entry name" value="Sua5/YwlC_C"/>
</dbReference>
<comment type="subcellular location">
    <subcellularLocation>
        <location evidence="1">Cytoplasm</location>
    </subcellularLocation>
</comment>
<evidence type="ECO:0000313" key="15">
    <source>
        <dbReference type="EMBL" id="KAG0292233.1"/>
    </source>
</evidence>
<organism evidence="15 16">
    <name type="scientific">Linnemannia gamsii</name>
    <dbReference type="NCBI Taxonomy" id="64522"/>
    <lineage>
        <taxon>Eukaryota</taxon>
        <taxon>Fungi</taxon>
        <taxon>Fungi incertae sedis</taxon>
        <taxon>Mucoromycota</taxon>
        <taxon>Mortierellomycotina</taxon>
        <taxon>Mortierellomycetes</taxon>
        <taxon>Mortierellales</taxon>
        <taxon>Mortierellaceae</taxon>
        <taxon>Linnemannia</taxon>
    </lineage>
</organism>
<evidence type="ECO:0000256" key="1">
    <source>
        <dbReference type="ARBA" id="ARBA00004496"/>
    </source>
</evidence>